<dbReference type="InterPro" id="IPR036726">
    <property type="entry name" value="GTP1_OBG_dom_sf"/>
</dbReference>
<feature type="binding site" evidence="7">
    <location>
        <position position="207"/>
    </location>
    <ligand>
        <name>Mg(2+)</name>
        <dbReference type="ChEBI" id="CHEBI:18420"/>
    </ligand>
</feature>
<comment type="similarity">
    <text evidence="1 7">Belongs to the TRAFAC class OBG-HflX-like GTPase superfamily. OBG GTPase family.</text>
</comment>
<dbReference type="InterPro" id="IPR006074">
    <property type="entry name" value="GTP1-OBG_CS"/>
</dbReference>
<evidence type="ECO:0000256" key="4">
    <source>
        <dbReference type="ARBA" id="ARBA00022801"/>
    </source>
</evidence>
<protein>
    <recommendedName>
        <fullName evidence="7">GTPase Obg</fullName>
        <ecNumber evidence="7">3.6.5.-</ecNumber>
    </recommendedName>
    <alternativeName>
        <fullName evidence="7">GTP-binding protein Obg</fullName>
    </alternativeName>
</protein>
<dbReference type="Proteomes" id="UP000034531">
    <property type="component" value="Unassembled WGS sequence"/>
</dbReference>
<evidence type="ECO:0000256" key="1">
    <source>
        <dbReference type="ARBA" id="ARBA00007699"/>
    </source>
</evidence>
<keyword evidence="5 7" id="KW-0460">Magnesium</keyword>
<dbReference type="CDD" id="cd01898">
    <property type="entry name" value="Obg"/>
    <property type="match status" value="1"/>
</dbReference>
<dbReference type="PROSITE" id="PS51883">
    <property type="entry name" value="OBG"/>
    <property type="match status" value="1"/>
</dbReference>
<evidence type="ECO:0000256" key="8">
    <source>
        <dbReference type="SAM" id="MobiDB-lite"/>
    </source>
</evidence>
<evidence type="ECO:0000259" key="9">
    <source>
        <dbReference type="PROSITE" id="PS51710"/>
    </source>
</evidence>
<comment type="subcellular location">
    <subcellularLocation>
        <location evidence="7">Cytoplasm</location>
    </subcellularLocation>
</comment>
<feature type="binding site" evidence="7">
    <location>
        <begin position="357"/>
        <end position="359"/>
    </location>
    <ligand>
        <name>GTP</name>
        <dbReference type="ChEBI" id="CHEBI:37565"/>
    </ligand>
</feature>
<evidence type="ECO:0000313" key="12">
    <source>
        <dbReference type="Proteomes" id="UP000034531"/>
    </source>
</evidence>
<feature type="domain" description="OBG-type G" evidence="9">
    <location>
        <begin position="174"/>
        <end position="375"/>
    </location>
</feature>
<dbReference type="InterPro" id="IPR045086">
    <property type="entry name" value="OBG_GTPase"/>
</dbReference>
<dbReference type="InterPro" id="IPR014100">
    <property type="entry name" value="GTP-bd_Obg/CgtA"/>
</dbReference>
<feature type="binding site" evidence="7">
    <location>
        <begin position="329"/>
        <end position="332"/>
    </location>
    <ligand>
        <name>GTP</name>
        <dbReference type="ChEBI" id="CHEBI:37565"/>
    </ligand>
</feature>
<keyword evidence="6 7" id="KW-0342">GTP-binding</keyword>
<dbReference type="FunFam" id="2.70.210.12:FF:000001">
    <property type="entry name" value="GTPase Obg"/>
    <property type="match status" value="1"/>
</dbReference>
<dbReference type="HAMAP" id="MF_01454">
    <property type="entry name" value="GTPase_Obg"/>
    <property type="match status" value="1"/>
</dbReference>
<dbReference type="GO" id="GO:0005525">
    <property type="term" value="F:GTP binding"/>
    <property type="evidence" value="ECO:0007669"/>
    <property type="project" value="UniProtKB-UniRule"/>
</dbReference>
<dbReference type="GO" id="GO:0000287">
    <property type="term" value="F:magnesium ion binding"/>
    <property type="evidence" value="ECO:0007669"/>
    <property type="project" value="InterPro"/>
</dbReference>
<dbReference type="EMBL" id="LBYI01000008">
    <property type="protein sequence ID" value="KKR50702.1"/>
    <property type="molecule type" value="Genomic_DNA"/>
</dbReference>
<keyword evidence="4 7" id="KW-0378">Hydrolase</keyword>
<dbReference type="InterPro" id="IPR006073">
    <property type="entry name" value="GTP-bd"/>
</dbReference>
<keyword evidence="2 7" id="KW-0963">Cytoplasm</keyword>
<dbReference type="EC" id="3.6.5.-" evidence="7"/>
<dbReference type="SUPFAM" id="SSF52540">
    <property type="entry name" value="P-loop containing nucleoside triphosphate hydrolases"/>
    <property type="match status" value="1"/>
</dbReference>
<feature type="binding site" evidence="7">
    <location>
        <begin position="180"/>
        <end position="187"/>
    </location>
    <ligand>
        <name>GTP</name>
        <dbReference type="ChEBI" id="CHEBI:37565"/>
    </ligand>
</feature>
<dbReference type="GO" id="GO:0042254">
    <property type="term" value="P:ribosome biogenesis"/>
    <property type="evidence" value="ECO:0007669"/>
    <property type="project" value="UniProtKB-UniRule"/>
</dbReference>
<comment type="subunit">
    <text evidence="7">Monomer.</text>
</comment>
<comment type="function">
    <text evidence="7">An essential GTPase which binds GTP, GDP and possibly (p)ppGpp with moderate affinity, with high nucleotide exchange rates and a fairly low GTP hydrolysis rate. Plays a role in control of the cell cycle, stress response, ribosome biogenesis and in those bacteria that undergo differentiation, in morphogenesis control.</text>
</comment>
<dbReference type="GO" id="GO:0005737">
    <property type="term" value="C:cytoplasm"/>
    <property type="evidence" value="ECO:0007669"/>
    <property type="project" value="UniProtKB-SubCell"/>
</dbReference>
<dbReference type="InterPro" id="IPR031167">
    <property type="entry name" value="G_OBG"/>
</dbReference>
<reference evidence="11 12" key="1">
    <citation type="journal article" date="2015" name="Nature">
        <title>rRNA introns, odd ribosomes, and small enigmatic genomes across a large radiation of phyla.</title>
        <authorList>
            <person name="Brown C.T."/>
            <person name="Hug L.A."/>
            <person name="Thomas B.C."/>
            <person name="Sharon I."/>
            <person name="Castelle C.J."/>
            <person name="Singh A."/>
            <person name="Wilkins M.J."/>
            <person name="Williams K.H."/>
            <person name="Banfield J.F."/>
        </authorList>
    </citation>
    <scope>NUCLEOTIDE SEQUENCE [LARGE SCALE GENOMIC DNA]</scope>
</reference>
<dbReference type="PRINTS" id="PR00326">
    <property type="entry name" value="GTP1OBG"/>
</dbReference>
<keyword evidence="3 7" id="KW-0547">Nucleotide-binding</keyword>
<evidence type="ECO:0000256" key="6">
    <source>
        <dbReference type="ARBA" id="ARBA00023134"/>
    </source>
</evidence>
<evidence type="ECO:0000256" key="3">
    <source>
        <dbReference type="ARBA" id="ARBA00022741"/>
    </source>
</evidence>
<dbReference type="Gene3D" id="2.70.210.12">
    <property type="entry name" value="GTP1/OBG domain"/>
    <property type="match status" value="1"/>
</dbReference>
<keyword evidence="7" id="KW-0479">Metal-binding</keyword>
<dbReference type="InterPro" id="IPR027417">
    <property type="entry name" value="P-loop_NTPase"/>
</dbReference>
<dbReference type="SUPFAM" id="SSF82051">
    <property type="entry name" value="Obg GTP-binding protein N-terminal domain"/>
    <property type="match status" value="1"/>
</dbReference>
<dbReference type="Pfam" id="PF01018">
    <property type="entry name" value="GTP1_OBG"/>
    <property type="match status" value="1"/>
</dbReference>
<dbReference type="PANTHER" id="PTHR11702">
    <property type="entry name" value="DEVELOPMENTALLY REGULATED GTP-BINDING PROTEIN-RELATED"/>
    <property type="match status" value="1"/>
</dbReference>
<evidence type="ECO:0000313" key="11">
    <source>
        <dbReference type="EMBL" id="KKR50702.1"/>
    </source>
</evidence>
<evidence type="ECO:0000256" key="7">
    <source>
        <dbReference type="HAMAP-Rule" id="MF_01454"/>
    </source>
</evidence>
<dbReference type="GO" id="GO:0003924">
    <property type="term" value="F:GTPase activity"/>
    <property type="evidence" value="ECO:0007669"/>
    <property type="project" value="UniProtKB-UniRule"/>
</dbReference>
<name>A0A0G0UKD0_9BACT</name>
<feature type="domain" description="Obg" evidence="10">
    <location>
        <begin position="1"/>
        <end position="173"/>
    </location>
</feature>
<evidence type="ECO:0000256" key="2">
    <source>
        <dbReference type="ARBA" id="ARBA00022490"/>
    </source>
</evidence>
<dbReference type="PROSITE" id="PS51710">
    <property type="entry name" value="G_OBG"/>
    <property type="match status" value="1"/>
</dbReference>
<evidence type="ECO:0000256" key="5">
    <source>
        <dbReference type="ARBA" id="ARBA00022842"/>
    </source>
</evidence>
<dbReference type="PANTHER" id="PTHR11702:SF31">
    <property type="entry name" value="MITOCHONDRIAL RIBOSOME-ASSOCIATED GTPASE 2"/>
    <property type="match status" value="1"/>
</dbReference>
<comment type="caution">
    <text evidence="11">The sequence shown here is derived from an EMBL/GenBank/DDBJ whole genome shotgun (WGS) entry which is preliminary data.</text>
</comment>
<comment type="cofactor">
    <cofactor evidence="7">
        <name>Mg(2+)</name>
        <dbReference type="ChEBI" id="CHEBI:18420"/>
    </cofactor>
</comment>
<proteinExistence type="inferred from homology"/>
<gene>
    <name evidence="7" type="primary">obg</name>
    <name evidence="11" type="ORF">UT84_C0008G0016</name>
</gene>
<sequence length="375" mass="40246">MIDYAKITVKAGDGGSGSGSFEHIKGKRRGKADGGNGGLGGSVYLEATNDLNTLEPFRFVKEYTAENGGNGLSKKRKGADGRDLTVRVPVGTVVKILDARSKIIDNNNTTEIQNLESKVYDLVYDGDKILVARGGQGGRGNCHMKDEYGRRPFKGELGEKGEFCELVLELKLIAQVGLIGLPNAGKSTLLAKLTSAKPKIADYPFTTLEPNLGVMGVGFVARGHSFSRDQRSVVSLHDAPVSQNSESAPSRAASRNSIVVADIPGLIEGASQGKGLGDLFLRHIERTRVLVHLVDATASDPHGNYQTVRQELNAYSKELTKKREIIAVNKIDLVSVQVIDKIKSAFSAGRKKVYLISAETSEGIGELVKAISKKL</sequence>
<accession>A0A0G0UKD0</accession>
<dbReference type="Gene3D" id="3.40.50.300">
    <property type="entry name" value="P-loop containing nucleotide triphosphate hydrolases"/>
    <property type="match status" value="1"/>
</dbReference>
<feature type="binding site" evidence="7">
    <location>
        <begin position="205"/>
        <end position="209"/>
    </location>
    <ligand>
        <name>GTP</name>
        <dbReference type="ChEBI" id="CHEBI:37565"/>
    </ligand>
</feature>
<feature type="region of interest" description="Disordered" evidence="8">
    <location>
        <begin position="12"/>
        <end position="33"/>
    </location>
</feature>
<dbReference type="Pfam" id="PF01926">
    <property type="entry name" value="MMR_HSR1"/>
    <property type="match status" value="1"/>
</dbReference>
<dbReference type="InterPro" id="IPR006169">
    <property type="entry name" value="GTP1_OBG_dom"/>
</dbReference>
<feature type="binding site" evidence="7">
    <location>
        <position position="187"/>
    </location>
    <ligand>
        <name>Mg(2+)</name>
        <dbReference type="ChEBI" id="CHEBI:18420"/>
    </ligand>
</feature>
<dbReference type="PIRSF" id="PIRSF002401">
    <property type="entry name" value="GTP_bd_Obg/CgtA"/>
    <property type="match status" value="1"/>
</dbReference>
<organism evidence="11 12">
    <name type="scientific">Candidatus Curtissbacteria bacterium GW2011_GWA1_40_16</name>
    <dbReference type="NCBI Taxonomy" id="1618405"/>
    <lineage>
        <taxon>Bacteria</taxon>
        <taxon>Candidatus Curtissiibacteriota</taxon>
    </lineage>
</organism>
<feature type="binding site" evidence="7">
    <location>
        <begin position="262"/>
        <end position="265"/>
    </location>
    <ligand>
        <name>GTP</name>
        <dbReference type="ChEBI" id="CHEBI:37565"/>
    </ligand>
</feature>
<dbReference type="PATRIC" id="fig|1618405.3.peg.457"/>
<dbReference type="AlphaFoldDB" id="A0A0G0UKD0"/>
<dbReference type="PROSITE" id="PS00905">
    <property type="entry name" value="GTP1_OBG"/>
    <property type="match status" value="1"/>
</dbReference>
<evidence type="ECO:0000259" key="10">
    <source>
        <dbReference type="PROSITE" id="PS51883"/>
    </source>
</evidence>